<comment type="caution">
    <text evidence="1">The sequence shown here is derived from an EMBL/GenBank/DDBJ whole genome shotgun (WGS) entry which is preliminary data.</text>
</comment>
<name>A0AAD9FNG9_PAPLA</name>
<sequence>MDTRGEIGSSRKESMWVLPVVKEHKGQIMYPGALISNHDMGKAAKWTNLSTSMRLELQRRLSRLSHYTLRCLRLRSCLSSVFNAFHEGMEPPEQCDDPSHSATVTVRATIIPRSDVLFDSWFDHFQILCKSWDSRSRRRMGTMERSSSRLSDCQTKREGTTIHSWVPHRHVHDLRLGLQRRLSACLGGEAIQRECSFKIDYEKTTSCLRLNSCLSSLVAAFTDAMKYPAQPETWQGVEVTGRLDIDSKSDQMFDWFTKYEASLKVIGFTPKGLCMKFIAPQRAKPLLPSNGKNRSLTRLRYSACDKFAGPGESHPSHG</sequence>
<keyword evidence="2" id="KW-1185">Reference proteome</keyword>
<proteinExistence type="predicted"/>
<accession>A0AAD9FNG9</accession>
<dbReference type="EMBL" id="JAODAN010000007">
    <property type="protein sequence ID" value="KAK1923294.1"/>
    <property type="molecule type" value="Genomic_DNA"/>
</dbReference>
<protein>
    <submittedName>
        <fullName evidence="1">Uncharacterized protein</fullName>
    </submittedName>
</protein>
<reference evidence="1" key="1">
    <citation type="submission" date="2023-02" db="EMBL/GenBank/DDBJ databases">
        <title>Identification and recombinant expression of a fungal hydrolase from Papiliotrema laurentii that hydrolyzes apple cutin and clears colloidal polyester polyurethane.</title>
        <authorList>
            <consortium name="DOE Joint Genome Institute"/>
            <person name="Roman V.A."/>
            <person name="Bojanowski C."/>
            <person name="Crable B.R."/>
            <person name="Wagner D.N."/>
            <person name="Hung C.S."/>
            <person name="Nadeau L.J."/>
            <person name="Schratz L."/>
            <person name="Haridas S."/>
            <person name="Pangilinan J."/>
            <person name="Lipzen A."/>
            <person name="Na H."/>
            <person name="Yan M."/>
            <person name="Ng V."/>
            <person name="Grigoriev I.V."/>
            <person name="Spatafora J.W."/>
            <person name="Barlow D."/>
            <person name="Biffinger J."/>
            <person name="Kelley-Loughnane N."/>
            <person name="Varaljay V.A."/>
            <person name="Crookes-Goodson W.J."/>
        </authorList>
    </citation>
    <scope>NUCLEOTIDE SEQUENCE</scope>
    <source>
        <strain evidence="1">5307AH</strain>
    </source>
</reference>
<evidence type="ECO:0000313" key="1">
    <source>
        <dbReference type="EMBL" id="KAK1923294.1"/>
    </source>
</evidence>
<gene>
    <name evidence="1" type="ORF">DB88DRAFT_473895</name>
</gene>
<organism evidence="1 2">
    <name type="scientific">Papiliotrema laurentii</name>
    <name type="common">Cryptococcus laurentii</name>
    <dbReference type="NCBI Taxonomy" id="5418"/>
    <lineage>
        <taxon>Eukaryota</taxon>
        <taxon>Fungi</taxon>
        <taxon>Dikarya</taxon>
        <taxon>Basidiomycota</taxon>
        <taxon>Agaricomycotina</taxon>
        <taxon>Tremellomycetes</taxon>
        <taxon>Tremellales</taxon>
        <taxon>Rhynchogastremaceae</taxon>
        <taxon>Papiliotrema</taxon>
    </lineage>
</organism>
<dbReference type="Proteomes" id="UP001182556">
    <property type="component" value="Unassembled WGS sequence"/>
</dbReference>
<evidence type="ECO:0000313" key="2">
    <source>
        <dbReference type="Proteomes" id="UP001182556"/>
    </source>
</evidence>
<dbReference type="AlphaFoldDB" id="A0AAD9FNG9"/>